<name>A0A382BEJ5_9ZZZZ</name>
<evidence type="ECO:0000256" key="2">
    <source>
        <dbReference type="ARBA" id="ARBA00022475"/>
    </source>
</evidence>
<dbReference type="GO" id="GO:0022857">
    <property type="term" value="F:transmembrane transporter activity"/>
    <property type="evidence" value="ECO:0007669"/>
    <property type="project" value="InterPro"/>
</dbReference>
<dbReference type="PANTHER" id="PTHR32196">
    <property type="entry name" value="ABC TRANSPORTER PERMEASE PROTEIN YPHD-RELATED-RELATED"/>
    <property type="match status" value="1"/>
</dbReference>
<organism evidence="7">
    <name type="scientific">marine metagenome</name>
    <dbReference type="NCBI Taxonomy" id="408172"/>
    <lineage>
        <taxon>unclassified sequences</taxon>
        <taxon>metagenomes</taxon>
        <taxon>ecological metagenomes</taxon>
    </lineage>
</organism>
<feature type="transmembrane region" description="Helical" evidence="6">
    <location>
        <begin position="167"/>
        <end position="185"/>
    </location>
</feature>
<proteinExistence type="predicted"/>
<gene>
    <name evidence="7" type="ORF">METZ01_LOCUS164527</name>
</gene>
<feature type="transmembrane region" description="Helical" evidence="6">
    <location>
        <begin position="242"/>
        <end position="263"/>
    </location>
</feature>
<dbReference type="AlphaFoldDB" id="A0A382BEJ5"/>
<keyword evidence="4 6" id="KW-1133">Transmembrane helix</keyword>
<dbReference type="GO" id="GO:0005886">
    <property type="term" value="C:plasma membrane"/>
    <property type="evidence" value="ECO:0007669"/>
    <property type="project" value="UniProtKB-SubCell"/>
</dbReference>
<dbReference type="CDD" id="cd06579">
    <property type="entry name" value="TM_PBP1_transp_AraH_like"/>
    <property type="match status" value="1"/>
</dbReference>
<accession>A0A382BEJ5</accession>
<evidence type="ECO:0000256" key="1">
    <source>
        <dbReference type="ARBA" id="ARBA00004651"/>
    </source>
</evidence>
<evidence type="ECO:0000256" key="3">
    <source>
        <dbReference type="ARBA" id="ARBA00022692"/>
    </source>
</evidence>
<keyword evidence="3 6" id="KW-0812">Transmembrane</keyword>
<comment type="subcellular location">
    <subcellularLocation>
        <location evidence="1">Cell membrane</location>
        <topology evidence="1">Multi-pass membrane protein</topology>
    </subcellularLocation>
</comment>
<dbReference type="Pfam" id="PF02653">
    <property type="entry name" value="BPD_transp_2"/>
    <property type="match status" value="1"/>
</dbReference>
<feature type="transmembrane region" description="Helical" evidence="6">
    <location>
        <begin position="12"/>
        <end position="31"/>
    </location>
</feature>
<feature type="transmembrane region" description="Helical" evidence="6">
    <location>
        <begin position="99"/>
        <end position="120"/>
    </location>
</feature>
<evidence type="ECO:0000256" key="4">
    <source>
        <dbReference type="ARBA" id="ARBA00022989"/>
    </source>
</evidence>
<reference evidence="7" key="1">
    <citation type="submission" date="2018-05" db="EMBL/GenBank/DDBJ databases">
        <authorList>
            <person name="Lanie J.A."/>
            <person name="Ng W.-L."/>
            <person name="Kazmierczak K.M."/>
            <person name="Andrzejewski T.M."/>
            <person name="Davidsen T.M."/>
            <person name="Wayne K.J."/>
            <person name="Tettelin H."/>
            <person name="Glass J.I."/>
            <person name="Rusch D."/>
            <person name="Podicherti R."/>
            <person name="Tsui H.-C.T."/>
            <person name="Winkler M.E."/>
        </authorList>
    </citation>
    <scope>NUCLEOTIDE SEQUENCE</scope>
</reference>
<keyword evidence="5 6" id="KW-0472">Membrane</keyword>
<keyword evidence="2" id="KW-1003">Cell membrane</keyword>
<dbReference type="EMBL" id="UINC01029256">
    <property type="protein sequence ID" value="SVB11673.1"/>
    <property type="molecule type" value="Genomic_DNA"/>
</dbReference>
<evidence type="ECO:0008006" key="8">
    <source>
        <dbReference type="Google" id="ProtNLM"/>
    </source>
</evidence>
<evidence type="ECO:0000256" key="5">
    <source>
        <dbReference type="ARBA" id="ARBA00023136"/>
    </source>
</evidence>
<feature type="transmembrane region" description="Helical" evidence="6">
    <location>
        <begin position="213"/>
        <end position="236"/>
    </location>
</feature>
<sequence>MNTNKIKFLIYKFPELGILIAVIMSFIIFYIADDSMADTSTLVRMATQGTCIGFAAYGMSYLMITGEIDLSSGAVAGLAAAVSGMMLDSGYSEITSYMAALSVAALVGFLNSFMTLVIGIPSFFGTLGTSFAASGLTIWLLKGRWIYTGDYIPFLDLIFSPSHFLEFPWIFLFYVILIIFGDLLIRTSKLGTILKATGGNLMSAKIAGINTNFVKTICFLFTSINFGFAGILVMGYSGTTDFSIGMDWILWVIAIAIIGGGSLRGGIGSIFGTFLGVCLIQIIRMGLINADIQTNAQKIVVGTILIGAATFDSLKIKSKN</sequence>
<feature type="transmembrane region" description="Helical" evidence="6">
    <location>
        <begin position="127"/>
        <end position="147"/>
    </location>
</feature>
<evidence type="ECO:0000313" key="7">
    <source>
        <dbReference type="EMBL" id="SVB11673.1"/>
    </source>
</evidence>
<feature type="transmembrane region" description="Helical" evidence="6">
    <location>
        <begin position="70"/>
        <end position="87"/>
    </location>
</feature>
<dbReference type="InterPro" id="IPR001851">
    <property type="entry name" value="ABC_transp_permease"/>
</dbReference>
<evidence type="ECO:0000256" key="6">
    <source>
        <dbReference type="SAM" id="Phobius"/>
    </source>
</evidence>
<protein>
    <recommendedName>
        <fullName evidence="8">ABC transporter permease</fullName>
    </recommendedName>
</protein>
<feature type="transmembrane region" description="Helical" evidence="6">
    <location>
        <begin position="43"/>
        <end position="63"/>
    </location>
</feature>